<dbReference type="EMBL" id="BK032810">
    <property type="protein sequence ID" value="DAF61382.1"/>
    <property type="molecule type" value="Genomic_DNA"/>
</dbReference>
<proteinExistence type="predicted"/>
<dbReference type="PROSITE" id="PS51750">
    <property type="entry name" value="BRO_N"/>
    <property type="match status" value="1"/>
</dbReference>
<dbReference type="InterPro" id="IPR003497">
    <property type="entry name" value="BRO_N_domain"/>
</dbReference>
<accession>A0A8S5TDN8</accession>
<dbReference type="SMART" id="SM01040">
    <property type="entry name" value="Bro-N"/>
    <property type="match status" value="1"/>
</dbReference>
<dbReference type="GO" id="GO:0003677">
    <property type="term" value="F:DNA binding"/>
    <property type="evidence" value="ECO:0007669"/>
    <property type="project" value="InterPro"/>
</dbReference>
<name>A0A8S5TDN8_9CAUD</name>
<dbReference type="Pfam" id="PF02498">
    <property type="entry name" value="Bro-N"/>
    <property type="match status" value="1"/>
</dbReference>
<reference evidence="2" key="1">
    <citation type="journal article" date="2021" name="Proc. Natl. Acad. Sci. U.S.A.">
        <title>A Catalog of Tens of Thousands of Viruses from Human Metagenomes Reveals Hidden Associations with Chronic Diseases.</title>
        <authorList>
            <person name="Tisza M.J."/>
            <person name="Buck C.B."/>
        </authorList>
    </citation>
    <scope>NUCLEOTIDE SEQUENCE</scope>
    <source>
        <strain evidence="2">CtNnX9</strain>
    </source>
</reference>
<evidence type="ECO:0000313" key="2">
    <source>
        <dbReference type="EMBL" id="DAF61382.1"/>
    </source>
</evidence>
<organism evidence="2">
    <name type="scientific">Siphoviridae sp. ctNnX9</name>
    <dbReference type="NCBI Taxonomy" id="2827859"/>
    <lineage>
        <taxon>Viruses</taxon>
        <taxon>Duplodnaviria</taxon>
        <taxon>Heunggongvirae</taxon>
        <taxon>Uroviricota</taxon>
        <taxon>Caudoviricetes</taxon>
    </lineage>
</organism>
<feature type="domain" description="Bro-N" evidence="1">
    <location>
        <begin position="20"/>
        <end position="133"/>
    </location>
</feature>
<evidence type="ECO:0000259" key="1">
    <source>
        <dbReference type="PROSITE" id="PS51750"/>
    </source>
</evidence>
<protein>
    <submittedName>
        <fullName evidence="2">Repressor domain protein</fullName>
    </submittedName>
</protein>
<sequence>MLKKIIVMTKNQNLTVIDSEVICNQQVNVYGTREKPLFLAKEVSSWIGYSDTNMMCKSIDEEEKIKLFVTSDFQKRFPSSCWKPSKSSTYAGANYLFLTEFGVYEVLMQSRLPKAKEFKKGVKEILKRIRLTGKYEADTHSDDDHSRELIEALKENNALLRQALQASTNTRQHEANNQYCDDAAKNGPFFNITTIAKKLKTTAQYLNNMLSNNGYIVNIDGSWYPTEKLTSLPAVMYCKRTYHVFGEDIKAYVTWNHLGFNFINNLFRIENGDKTLFEDEESRPF</sequence>